<gene>
    <name evidence="6" type="ORF">PYX00_001554</name>
</gene>
<evidence type="ECO:0000259" key="5">
    <source>
        <dbReference type="Pfam" id="PF07834"/>
    </source>
</evidence>
<dbReference type="SUPFAM" id="SSF52047">
    <property type="entry name" value="RNI-like"/>
    <property type="match status" value="1"/>
</dbReference>
<organism evidence="6">
    <name type="scientific">Menopon gallinae</name>
    <name type="common">poultry shaft louse</name>
    <dbReference type="NCBI Taxonomy" id="328185"/>
    <lineage>
        <taxon>Eukaryota</taxon>
        <taxon>Metazoa</taxon>
        <taxon>Ecdysozoa</taxon>
        <taxon>Arthropoda</taxon>
        <taxon>Hexapoda</taxon>
        <taxon>Insecta</taxon>
        <taxon>Pterygota</taxon>
        <taxon>Neoptera</taxon>
        <taxon>Paraneoptera</taxon>
        <taxon>Psocodea</taxon>
        <taxon>Troctomorpha</taxon>
        <taxon>Phthiraptera</taxon>
        <taxon>Amblycera</taxon>
        <taxon>Menoponidae</taxon>
        <taxon>Menopon</taxon>
    </lineage>
</organism>
<dbReference type="GO" id="GO:0005096">
    <property type="term" value="F:GTPase activator activity"/>
    <property type="evidence" value="ECO:0007669"/>
    <property type="project" value="UniProtKB-KW"/>
</dbReference>
<dbReference type="Gene3D" id="1.25.40.200">
    <property type="entry name" value="Ran-GTPase activating protein 1, C-terminal domain"/>
    <property type="match status" value="1"/>
</dbReference>
<dbReference type="GO" id="GO:0006913">
    <property type="term" value="P:nucleocytoplasmic transport"/>
    <property type="evidence" value="ECO:0007669"/>
    <property type="project" value="TreeGrafter"/>
</dbReference>
<evidence type="ECO:0000256" key="2">
    <source>
        <dbReference type="ARBA" id="ARBA00022614"/>
    </source>
</evidence>
<evidence type="ECO:0000256" key="4">
    <source>
        <dbReference type="SAM" id="MobiDB-lite"/>
    </source>
</evidence>
<evidence type="ECO:0000256" key="1">
    <source>
        <dbReference type="ARBA" id="ARBA00022468"/>
    </source>
</evidence>
<dbReference type="GO" id="GO:0007165">
    <property type="term" value="P:signal transduction"/>
    <property type="evidence" value="ECO:0007669"/>
    <property type="project" value="InterPro"/>
</dbReference>
<protein>
    <recommendedName>
        <fullName evidence="5">Ran-GTPase activating protein 1 C-terminal domain-containing protein</fullName>
    </recommendedName>
</protein>
<dbReference type="SUPFAM" id="SSF69099">
    <property type="entry name" value="Ran-GTPase activating protein 1 (RanGAP1), C-terminal domain"/>
    <property type="match status" value="1"/>
</dbReference>
<dbReference type="AlphaFoldDB" id="A0AAW2ICT0"/>
<dbReference type="Pfam" id="PF13516">
    <property type="entry name" value="LRR_6"/>
    <property type="match status" value="4"/>
</dbReference>
<feature type="domain" description="Ran-GTPase activating protein 1 C-terminal" evidence="5">
    <location>
        <begin position="436"/>
        <end position="579"/>
    </location>
</feature>
<dbReference type="PANTHER" id="PTHR24113:SF12">
    <property type="entry name" value="RAN GTPASE-ACTIVATING PROTEIN 1"/>
    <property type="match status" value="1"/>
</dbReference>
<proteinExistence type="predicted"/>
<dbReference type="CDD" id="cd00116">
    <property type="entry name" value="LRR_RI"/>
    <property type="match status" value="1"/>
</dbReference>
<dbReference type="InterPro" id="IPR009109">
    <property type="entry name" value="Ran_GTPase_activating_1_C"/>
</dbReference>
<dbReference type="Gene3D" id="3.80.10.10">
    <property type="entry name" value="Ribonuclease Inhibitor"/>
    <property type="match status" value="1"/>
</dbReference>
<dbReference type="InterPro" id="IPR036720">
    <property type="entry name" value="RanGAP1_C_sf"/>
</dbReference>
<dbReference type="SMART" id="SM00368">
    <property type="entry name" value="LRR_RI"/>
    <property type="match status" value="8"/>
</dbReference>
<dbReference type="InterPro" id="IPR027038">
    <property type="entry name" value="RanGap"/>
</dbReference>
<accession>A0AAW2ICT0</accession>
<evidence type="ECO:0000256" key="3">
    <source>
        <dbReference type="ARBA" id="ARBA00022737"/>
    </source>
</evidence>
<dbReference type="GO" id="GO:0005829">
    <property type="term" value="C:cytosol"/>
    <property type="evidence" value="ECO:0007669"/>
    <property type="project" value="TreeGrafter"/>
</dbReference>
<dbReference type="Pfam" id="PF07834">
    <property type="entry name" value="RanGAP1_C"/>
    <property type="match status" value="1"/>
</dbReference>
<feature type="compositionally biased region" description="Acidic residues" evidence="4">
    <location>
        <begin position="357"/>
        <end position="367"/>
    </location>
</feature>
<reference evidence="6" key="1">
    <citation type="journal article" date="2024" name="Gigascience">
        <title>Chromosome-level genome of the poultry shaft louse Menopon gallinae provides insight into the host-switching and adaptive evolution of parasitic lice.</title>
        <authorList>
            <person name="Xu Y."/>
            <person name="Ma L."/>
            <person name="Liu S."/>
            <person name="Liang Y."/>
            <person name="Liu Q."/>
            <person name="He Z."/>
            <person name="Tian L."/>
            <person name="Duan Y."/>
            <person name="Cai W."/>
            <person name="Li H."/>
            <person name="Song F."/>
        </authorList>
    </citation>
    <scope>NUCLEOTIDE SEQUENCE</scope>
    <source>
        <strain evidence="6">Cailab_2023a</strain>
    </source>
</reference>
<sequence>MINAGVDVISQKMDKTNLSESGVSFQGKTLKLDKAEDWDKIVDAIEKCERLDFLNLEGNTLGVDASKAIAKALESKPELKRALWKDIFTGRMKEEIPKALLNLGCGLTLAGARLTELDMSDNAFGPIGVEGLAGLLSSPTCYQLQQLKLNNNGLGISGGKMLAKSLIQCYENSLKEGKPLALKVFIAGRNRLENEGAKALSKVFEKLGSLEEVVMPQNGIYPKGIEALSKSFTHNKNLRVINLNDNTVTKAGATSIAKALPYLKKLQILNLGDCLLKTGGAEVIATALTDGQCDLKELYMSFNEIKCSGGIAIAKAMKDKDKLQILNLDGNNFGEEGCASVTKVMEDINRGSALGTLDDDEGCDESGSENSGSEKEDGSGSEQEDENGSETDANLEISQTQILSPKSPNAPVNGKKESDVLSNIIQNMSIGDKETDPVYKFLSCPSLGNFKEINKKMINNYIQNIENSSSDFYLDKLIQLIMKISSLSNSKDDSKVQIMDLTFDLYKTLFSWARNKNQTSAVNNALVVYLGLIKSEDKTFKVDWDTEGSISALISAISKGIVPNSTEQVLNFCLKREQKM</sequence>
<dbReference type="GO" id="GO:0005634">
    <property type="term" value="C:nucleus"/>
    <property type="evidence" value="ECO:0007669"/>
    <property type="project" value="TreeGrafter"/>
</dbReference>
<keyword evidence="3" id="KW-0677">Repeat</keyword>
<comment type="caution">
    <text evidence="6">The sequence shown here is derived from an EMBL/GenBank/DDBJ whole genome shotgun (WGS) entry which is preliminary data.</text>
</comment>
<dbReference type="GO" id="GO:0048471">
    <property type="term" value="C:perinuclear region of cytoplasm"/>
    <property type="evidence" value="ECO:0007669"/>
    <property type="project" value="TreeGrafter"/>
</dbReference>
<dbReference type="InterPro" id="IPR001611">
    <property type="entry name" value="Leu-rich_rpt"/>
</dbReference>
<dbReference type="InterPro" id="IPR032675">
    <property type="entry name" value="LRR_dom_sf"/>
</dbReference>
<dbReference type="PANTHER" id="PTHR24113">
    <property type="entry name" value="RAN GTPASE-ACTIVATING PROTEIN 1"/>
    <property type="match status" value="1"/>
</dbReference>
<name>A0AAW2ICT0_9NEOP</name>
<keyword evidence="1" id="KW-0343">GTPase activation</keyword>
<evidence type="ECO:0000313" key="6">
    <source>
        <dbReference type="EMBL" id="KAL0280182.1"/>
    </source>
</evidence>
<keyword evidence="2" id="KW-0433">Leucine-rich repeat</keyword>
<dbReference type="EMBL" id="JARGDH010000001">
    <property type="protein sequence ID" value="KAL0280182.1"/>
    <property type="molecule type" value="Genomic_DNA"/>
</dbReference>
<dbReference type="GO" id="GO:0031267">
    <property type="term" value="F:small GTPase binding"/>
    <property type="evidence" value="ECO:0007669"/>
    <property type="project" value="TreeGrafter"/>
</dbReference>
<feature type="region of interest" description="Disordered" evidence="4">
    <location>
        <begin position="352"/>
        <end position="391"/>
    </location>
</feature>